<dbReference type="AlphaFoldDB" id="A0AAE1STP5"/>
<organism evidence="2 3">
    <name type="scientific">Anisodus tanguticus</name>
    <dbReference type="NCBI Taxonomy" id="243964"/>
    <lineage>
        <taxon>Eukaryota</taxon>
        <taxon>Viridiplantae</taxon>
        <taxon>Streptophyta</taxon>
        <taxon>Embryophyta</taxon>
        <taxon>Tracheophyta</taxon>
        <taxon>Spermatophyta</taxon>
        <taxon>Magnoliopsida</taxon>
        <taxon>eudicotyledons</taxon>
        <taxon>Gunneridae</taxon>
        <taxon>Pentapetalae</taxon>
        <taxon>asterids</taxon>
        <taxon>lamiids</taxon>
        <taxon>Solanales</taxon>
        <taxon>Solanaceae</taxon>
        <taxon>Solanoideae</taxon>
        <taxon>Hyoscyameae</taxon>
        <taxon>Anisodus</taxon>
    </lineage>
</organism>
<dbReference type="EMBL" id="JAVYJV010000002">
    <property type="protein sequence ID" value="KAK4377353.1"/>
    <property type="molecule type" value="Genomic_DNA"/>
</dbReference>
<keyword evidence="1" id="KW-0052">Apoplast</keyword>
<reference evidence="2" key="1">
    <citation type="submission" date="2023-12" db="EMBL/GenBank/DDBJ databases">
        <title>Genome assembly of Anisodus tanguticus.</title>
        <authorList>
            <person name="Wang Y.-J."/>
        </authorList>
    </citation>
    <scope>NUCLEOTIDE SEQUENCE</scope>
    <source>
        <strain evidence="2">KB-2021</strain>
        <tissue evidence="2">Leaf</tissue>
    </source>
</reference>
<comment type="function">
    <text evidence="1">Dirigent proteins impart stereoselectivity on the phenoxy radical-coupling reaction, yielding optically active lignans from two molecules of coniferyl alcohol in the biosynthesis of lignans, flavonolignans, and alkaloids and thus plays a central role in plant secondary metabolism.</text>
</comment>
<comment type="subcellular location">
    <subcellularLocation>
        <location evidence="1">Secreted</location>
        <location evidence="1">Extracellular space</location>
        <location evidence="1">Apoplast</location>
    </subcellularLocation>
</comment>
<keyword evidence="3" id="KW-1185">Reference proteome</keyword>
<proteinExistence type="inferred from homology"/>
<gene>
    <name evidence="2" type="ORF">RND71_003649</name>
</gene>
<dbReference type="InterPro" id="IPR004265">
    <property type="entry name" value="Dirigent"/>
</dbReference>
<keyword evidence="1" id="KW-0964">Secreted</keyword>
<dbReference type="PROSITE" id="PS51257">
    <property type="entry name" value="PROKAR_LIPOPROTEIN"/>
    <property type="match status" value="1"/>
</dbReference>
<name>A0AAE1STP5_9SOLA</name>
<protein>
    <recommendedName>
        <fullName evidence="1">Dirigent protein</fullName>
    </recommendedName>
</protein>
<dbReference type="Pfam" id="PF03018">
    <property type="entry name" value="Dirigent"/>
    <property type="match status" value="1"/>
</dbReference>
<evidence type="ECO:0000313" key="2">
    <source>
        <dbReference type="EMBL" id="KAK4377353.1"/>
    </source>
</evidence>
<dbReference type="PANTHER" id="PTHR21495">
    <property type="entry name" value="NUCLEOPORIN-RELATED"/>
    <property type="match status" value="1"/>
</dbReference>
<comment type="similarity">
    <text evidence="1">Belongs to the plant dirigent protein family.</text>
</comment>
<evidence type="ECO:0000313" key="3">
    <source>
        <dbReference type="Proteomes" id="UP001291623"/>
    </source>
</evidence>
<sequence>MVRQVLMVNGQLLLSGSCVPQQVNKGTKIVNEDTSWQQCTTKAAEGNGGDAKLVGGLGSSASGKNPTAVQIAQSNMTAKSPTFFGFVAMINDPLTVGPEPNSTIVGRAQGIYGSADQNEAGLLMTMNFMFTTGKYNGLHPPIIVMEICLYHYLGVINDHGKHEIQETIKSGKCSRNRTTRLHGLCQTIPGDSNSSLSASLPVNRGICLNDHDLRTEQLISHTRVIIERGGICLLSFSGNQELKQGVEITYSSRLQVSLSVEFMKSNFLNIAAHDRQRASQRGRGHIMWKNRKSKELIVPHMRVQRWASESAISRWPRNIYQTHWAGM</sequence>
<evidence type="ECO:0000256" key="1">
    <source>
        <dbReference type="RuleBase" id="RU363099"/>
    </source>
</evidence>
<comment type="caution">
    <text evidence="2">The sequence shown here is derived from an EMBL/GenBank/DDBJ whole genome shotgun (WGS) entry which is preliminary data.</text>
</comment>
<accession>A0AAE1STP5</accession>
<comment type="subunit">
    <text evidence="1">Homodimer.</text>
</comment>
<dbReference type="Proteomes" id="UP001291623">
    <property type="component" value="Unassembled WGS sequence"/>
</dbReference>
<dbReference type="GO" id="GO:0048046">
    <property type="term" value="C:apoplast"/>
    <property type="evidence" value="ECO:0007669"/>
    <property type="project" value="UniProtKB-SubCell"/>
</dbReference>